<reference evidence="1 2" key="1">
    <citation type="submission" date="2024-02" db="EMBL/GenBank/DDBJ databases">
        <authorList>
            <person name="Saticioglu I.B."/>
        </authorList>
    </citation>
    <scope>NUCLEOTIDE SEQUENCE [LARGE SCALE GENOMIC DNA]</scope>
    <source>
        <strain evidence="1 2">Mu-86</strain>
    </source>
</reference>
<organism evidence="1 2">
    <name type="scientific">Microbacterium marmarense</name>
    <dbReference type="NCBI Taxonomy" id="3122051"/>
    <lineage>
        <taxon>Bacteria</taxon>
        <taxon>Bacillati</taxon>
        <taxon>Actinomycetota</taxon>
        <taxon>Actinomycetes</taxon>
        <taxon>Micrococcales</taxon>
        <taxon>Microbacteriaceae</taxon>
        <taxon>Microbacterium</taxon>
    </lineage>
</organism>
<dbReference type="EMBL" id="JBBDGL010000001">
    <property type="protein sequence ID" value="MEJ1154429.1"/>
    <property type="molecule type" value="Genomic_DNA"/>
</dbReference>
<dbReference type="RefSeq" id="WP_337336866.1">
    <property type="nucleotide sequence ID" value="NZ_JBBDGL010000001.1"/>
</dbReference>
<accession>A0ABU8LSB9</accession>
<dbReference type="Pfam" id="PF13830">
    <property type="entry name" value="DUF4192"/>
    <property type="match status" value="1"/>
</dbReference>
<protein>
    <submittedName>
        <fullName evidence="1">DUF4192 family protein</fullName>
    </submittedName>
</protein>
<proteinExistence type="predicted"/>
<sequence length="384" mass="40970">MTTIVKAANAAQFLSLVPHLLGFTPSRSLVLVPFDGDRSLGAMRFDLPAASPDAPPDTIDRIASTVIGMVCRLPAATAIAAVAYTDAAFGAGAALPHQDLLRALERRADSCGLRITDMICVASDAWGSLFDSERPGEARPLAEINPHLDAEVGPAPVGNQTAGADLPPVDSAQQEHVAEAIVSLKHLVALLSGAPDGEAEADSTQRINPQTIAAAYTLDDIPALLEESLTWDLADLAPYDVALVGWCLARPSMRDVALVQWSGQFDDGDEALDAQLRWETGEEYPPDLAMRMWGEGERPEPGRLNAGLELSRRIAATVPRDMRPGPLSMCAWLSWALGRSSHAEVYASMACEIEPEHGLSEIVLSFVSAGHLPEWAFTSTPRPS</sequence>
<name>A0ABU8LSB9_9MICO</name>
<dbReference type="InterPro" id="IPR025447">
    <property type="entry name" value="DUF4192"/>
</dbReference>
<dbReference type="Proteomes" id="UP001368654">
    <property type="component" value="Unassembled WGS sequence"/>
</dbReference>
<keyword evidence="2" id="KW-1185">Reference proteome</keyword>
<gene>
    <name evidence="1" type="ORF">WDU96_02305</name>
</gene>
<evidence type="ECO:0000313" key="1">
    <source>
        <dbReference type="EMBL" id="MEJ1154429.1"/>
    </source>
</evidence>
<evidence type="ECO:0000313" key="2">
    <source>
        <dbReference type="Proteomes" id="UP001368654"/>
    </source>
</evidence>
<comment type="caution">
    <text evidence="1">The sequence shown here is derived from an EMBL/GenBank/DDBJ whole genome shotgun (WGS) entry which is preliminary data.</text>
</comment>